<dbReference type="HOGENOM" id="CLU_1520423_0_0_1"/>
<evidence type="ECO:0000313" key="2">
    <source>
        <dbReference type="Proteomes" id="UP000011115"/>
    </source>
</evidence>
<dbReference type="InParanoid" id="M1DUI6"/>
<organism evidence="1 2">
    <name type="scientific">Solanum tuberosum</name>
    <name type="common">Potato</name>
    <dbReference type="NCBI Taxonomy" id="4113"/>
    <lineage>
        <taxon>Eukaryota</taxon>
        <taxon>Viridiplantae</taxon>
        <taxon>Streptophyta</taxon>
        <taxon>Embryophyta</taxon>
        <taxon>Tracheophyta</taxon>
        <taxon>Spermatophyta</taxon>
        <taxon>Magnoliopsida</taxon>
        <taxon>eudicotyledons</taxon>
        <taxon>Gunneridae</taxon>
        <taxon>Pentapetalae</taxon>
        <taxon>asterids</taxon>
        <taxon>lamiids</taxon>
        <taxon>Solanales</taxon>
        <taxon>Solanaceae</taxon>
        <taxon>Solanoideae</taxon>
        <taxon>Solaneae</taxon>
        <taxon>Solanum</taxon>
    </lineage>
</organism>
<reference evidence="2" key="1">
    <citation type="journal article" date="2011" name="Nature">
        <title>Genome sequence and analysis of the tuber crop potato.</title>
        <authorList>
            <consortium name="The Potato Genome Sequencing Consortium"/>
        </authorList>
    </citation>
    <scope>NUCLEOTIDE SEQUENCE [LARGE SCALE GENOMIC DNA]</scope>
    <source>
        <strain evidence="2">cv. DM1-3 516 R44</strain>
    </source>
</reference>
<name>M1DUI6_SOLTU</name>
<reference evidence="1" key="2">
    <citation type="submission" date="2015-06" db="UniProtKB">
        <authorList>
            <consortium name="EnsemblPlants"/>
        </authorList>
    </citation>
    <scope>IDENTIFICATION</scope>
    <source>
        <strain evidence="1">DM1-3 516 R44</strain>
    </source>
</reference>
<keyword evidence="2" id="KW-1185">Reference proteome</keyword>
<accession>M1DUI6</accession>
<dbReference type="Gramene" id="PGSC0003DMT400094629">
    <property type="protein sequence ID" value="PGSC0003DMT400094629"/>
    <property type="gene ID" value="PGSC0003DMG400044200"/>
</dbReference>
<dbReference type="AlphaFoldDB" id="M1DUI6"/>
<sequence>MIDLQINMMYDASLGLSKFHKWVVRRSYLVPDTGGSDRYPVNLDESNIIIEVFFPTTTSVHFDFWEGECSANLGGDDGIGHYDTAGCRDWGLNCSSKADLLSQDCRGNTYYVRSSSREQIDRMGLTLDYYPPAVKDGHKVATRSKEIQEESQKWMVSLIGYVVRGNPTSSINLGVRG</sequence>
<proteinExistence type="predicted"/>
<dbReference type="EnsemblPlants" id="PGSC0003DMT400094629">
    <property type="protein sequence ID" value="PGSC0003DMT400094629"/>
    <property type="gene ID" value="PGSC0003DMG400044200"/>
</dbReference>
<dbReference type="PaxDb" id="4113-PGSC0003DMT400094629"/>
<evidence type="ECO:0000313" key="1">
    <source>
        <dbReference type="EnsemblPlants" id="PGSC0003DMT400094629"/>
    </source>
</evidence>
<dbReference type="Proteomes" id="UP000011115">
    <property type="component" value="Unassembled WGS sequence"/>
</dbReference>
<protein>
    <submittedName>
        <fullName evidence="1">Uncharacterized protein</fullName>
    </submittedName>
</protein>